<keyword evidence="2" id="KW-1133">Transmembrane helix</keyword>
<keyword evidence="2" id="KW-0812">Transmembrane</keyword>
<dbReference type="Proteomes" id="UP000308652">
    <property type="component" value="Unassembled WGS sequence"/>
</dbReference>
<keyword evidence="5" id="KW-1185">Reference proteome</keyword>
<evidence type="ECO:0000313" key="4">
    <source>
        <dbReference type="EMBL" id="TFK35072.1"/>
    </source>
</evidence>
<dbReference type="AlphaFoldDB" id="A0A5C3LQQ9"/>
<dbReference type="EMBL" id="ML213625">
    <property type="protein sequence ID" value="TFK35072.1"/>
    <property type="molecule type" value="Genomic_DNA"/>
</dbReference>
<gene>
    <name evidence="4" type="ORF">BDQ12DRAFT_635563</name>
</gene>
<dbReference type="Pfam" id="PF09792">
    <property type="entry name" value="But2"/>
    <property type="match status" value="1"/>
</dbReference>
<evidence type="ECO:0000259" key="3">
    <source>
        <dbReference type="Pfam" id="PF09792"/>
    </source>
</evidence>
<feature type="transmembrane region" description="Helical" evidence="2">
    <location>
        <begin position="49"/>
        <end position="74"/>
    </location>
</feature>
<reference evidence="4 5" key="1">
    <citation type="journal article" date="2019" name="Nat. Ecol. Evol.">
        <title>Megaphylogeny resolves global patterns of mushroom evolution.</title>
        <authorList>
            <person name="Varga T."/>
            <person name="Krizsan K."/>
            <person name="Foldi C."/>
            <person name="Dima B."/>
            <person name="Sanchez-Garcia M."/>
            <person name="Sanchez-Ramirez S."/>
            <person name="Szollosi G.J."/>
            <person name="Szarkandi J.G."/>
            <person name="Papp V."/>
            <person name="Albert L."/>
            <person name="Andreopoulos W."/>
            <person name="Angelini C."/>
            <person name="Antonin V."/>
            <person name="Barry K.W."/>
            <person name="Bougher N.L."/>
            <person name="Buchanan P."/>
            <person name="Buyck B."/>
            <person name="Bense V."/>
            <person name="Catcheside P."/>
            <person name="Chovatia M."/>
            <person name="Cooper J."/>
            <person name="Damon W."/>
            <person name="Desjardin D."/>
            <person name="Finy P."/>
            <person name="Geml J."/>
            <person name="Haridas S."/>
            <person name="Hughes K."/>
            <person name="Justo A."/>
            <person name="Karasinski D."/>
            <person name="Kautmanova I."/>
            <person name="Kiss B."/>
            <person name="Kocsube S."/>
            <person name="Kotiranta H."/>
            <person name="LaButti K.M."/>
            <person name="Lechner B.E."/>
            <person name="Liimatainen K."/>
            <person name="Lipzen A."/>
            <person name="Lukacs Z."/>
            <person name="Mihaltcheva S."/>
            <person name="Morgado L.N."/>
            <person name="Niskanen T."/>
            <person name="Noordeloos M.E."/>
            <person name="Ohm R.A."/>
            <person name="Ortiz-Santana B."/>
            <person name="Ovrebo C."/>
            <person name="Racz N."/>
            <person name="Riley R."/>
            <person name="Savchenko A."/>
            <person name="Shiryaev A."/>
            <person name="Soop K."/>
            <person name="Spirin V."/>
            <person name="Szebenyi C."/>
            <person name="Tomsovsky M."/>
            <person name="Tulloss R.E."/>
            <person name="Uehling J."/>
            <person name="Grigoriev I.V."/>
            <person name="Vagvolgyi C."/>
            <person name="Papp T."/>
            <person name="Martin F.M."/>
            <person name="Miettinen O."/>
            <person name="Hibbett D.S."/>
            <person name="Nagy L.G."/>
        </authorList>
    </citation>
    <scope>NUCLEOTIDE SEQUENCE [LARGE SCALE GENOMIC DNA]</scope>
    <source>
        <strain evidence="4 5">CBS 166.37</strain>
    </source>
</reference>
<name>A0A5C3LQQ9_9AGAR</name>
<proteinExistence type="predicted"/>
<keyword evidence="2" id="KW-0472">Membrane</keyword>
<dbReference type="InterPro" id="IPR018620">
    <property type="entry name" value="Ubiquitin3-bd_protein_But2_C"/>
</dbReference>
<evidence type="ECO:0000256" key="2">
    <source>
        <dbReference type="SAM" id="Phobius"/>
    </source>
</evidence>
<sequence>MREATRSPTYAPLLNRTGNSHDDGDGDSFEQDSNEKAVDGAEISKDRRLTLVTISAAILALTCTLVNVSFLFHWNSPSTFSFISGIKELEYADTYVGLDTAIYETPLIPPKPISNFPLVIAQVNRSDPRTVYLDNHRYMSALGMIYPEDKKVLITNEVSTVMQFRILDFGMESCKLNVTIPSGDEAKADKKNATISSDPLVLDIWYLQASKGVDTSRLSWSTLPKRQGLFTSLRIEAGRTTQSPEFHCRSGSLYTFELTCSDPRCHLEFQQDMKVPRLAFFLSQESSLSMSGEIL</sequence>
<organism evidence="4 5">
    <name type="scientific">Crucibulum laeve</name>
    <dbReference type="NCBI Taxonomy" id="68775"/>
    <lineage>
        <taxon>Eukaryota</taxon>
        <taxon>Fungi</taxon>
        <taxon>Dikarya</taxon>
        <taxon>Basidiomycota</taxon>
        <taxon>Agaricomycotina</taxon>
        <taxon>Agaricomycetes</taxon>
        <taxon>Agaricomycetidae</taxon>
        <taxon>Agaricales</taxon>
        <taxon>Agaricineae</taxon>
        <taxon>Nidulariaceae</taxon>
        <taxon>Crucibulum</taxon>
    </lineage>
</organism>
<dbReference type="OrthoDB" id="3350619at2759"/>
<protein>
    <recommendedName>
        <fullName evidence="3">Ubiquitin 3 binding protein But2 C-terminal domain-containing protein</fullName>
    </recommendedName>
</protein>
<accession>A0A5C3LQQ9</accession>
<evidence type="ECO:0000256" key="1">
    <source>
        <dbReference type="SAM" id="MobiDB-lite"/>
    </source>
</evidence>
<feature type="region of interest" description="Disordered" evidence="1">
    <location>
        <begin position="1"/>
        <end position="39"/>
    </location>
</feature>
<evidence type="ECO:0000313" key="5">
    <source>
        <dbReference type="Proteomes" id="UP000308652"/>
    </source>
</evidence>
<feature type="domain" description="Ubiquitin 3 binding protein But2 C-terminal" evidence="3">
    <location>
        <begin position="116"/>
        <end position="273"/>
    </location>
</feature>